<reference evidence="3" key="1">
    <citation type="submission" date="2023-07" db="EMBL/GenBank/DDBJ databases">
        <title>The carbon used by Thiothrix.</title>
        <authorList>
            <person name="Chen L."/>
        </authorList>
    </citation>
    <scope>NUCLEOTIDE SEQUENCE [LARGE SCALE GENOMIC DNA]</scope>
</reference>
<protein>
    <submittedName>
        <fullName evidence="2">Uncharacterized protein</fullName>
    </submittedName>
</protein>
<keyword evidence="1" id="KW-0812">Transmembrane</keyword>
<sequence length="93" mass="10122">MEYIAQFVVMFLLSCSAAYSVRIWTSISSAVIGWIFIPLIIVLIIIGEGAGWHYVGYAMTWAISHITAAFQAIPVMMSGVLLGTLTGLGLLRK</sequence>
<dbReference type="Proteomes" id="UP001308005">
    <property type="component" value="Unassembled WGS sequence"/>
</dbReference>
<evidence type="ECO:0000256" key="1">
    <source>
        <dbReference type="SAM" id="Phobius"/>
    </source>
</evidence>
<name>A0ABU6D177_9GAMM</name>
<gene>
    <name evidence="2" type="ORF">VSS37_17750</name>
</gene>
<keyword evidence="1" id="KW-1133">Transmembrane helix</keyword>
<feature type="transmembrane region" description="Helical" evidence="1">
    <location>
        <begin position="67"/>
        <end position="91"/>
    </location>
</feature>
<dbReference type="RefSeq" id="WP_324697336.1">
    <property type="nucleotide sequence ID" value="NZ_JAYMYJ010000143.1"/>
</dbReference>
<evidence type="ECO:0000313" key="3">
    <source>
        <dbReference type="Proteomes" id="UP001308005"/>
    </source>
</evidence>
<accession>A0ABU6D177</accession>
<proteinExistence type="predicted"/>
<feature type="transmembrane region" description="Helical" evidence="1">
    <location>
        <begin position="30"/>
        <end position="55"/>
    </location>
</feature>
<keyword evidence="3" id="KW-1185">Reference proteome</keyword>
<comment type="caution">
    <text evidence="2">The sequence shown here is derived from an EMBL/GenBank/DDBJ whole genome shotgun (WGS) entry which is preliminary data.</text>
</comment>
<evidence type="ECO:0000313" key="2">
    <source>
        <dbReference type="EMBL" id="MEB4592828.1"/>
    </source>
</evidence>
<organism evidence="2 3">
    <name type="scientific">Candidatus Thiothrix phosphatis</name>
    <dbReference type="NCBI Taxonomy" id="3112415"/>
    <lineage>
        <taxon>Bacteria</taxon>
        <taxon>Pseudomonadati</taxon>
        <taxon>Pseudomonadota</taxon>
        <taxon>Gammaproteobacteria</taxon>
        <taxon>Thiotrichales</taxon>
        <taxon>Thiotrichaceae</taxon>
        <taxon>Thiothrix</taxon>
    </lineage>
</organism>
<dbReference type="EMBL" id="JAYMYJ010000143">
    <property type="protein sequence ID" value="MEB4592828.1"/>
    <property type="molecule type" value="Genomic_DNA"/>
</dbReference>
<keyword evidence="1" id="KW-0472">Membrane</keyword>